<dbReference type="EMBL" id="LAQS01000006">
    <property type="protein sequence ID" value="KKZ74940.1"/>
    <property type="molecule type" value="Genomic_DNA"/>
</dbReference>
<keyword evidence="3" id="KW-1185">Reference proteome</keyword>
<dbReference type="RefSeq" id="WP_046906441.1">
    <property type="nucleotide sequence ID" value="NZ_BAAAXG010000026.1"/>
</dbReference>
<evidence type="ECO:0000313" key="2">
    <source>
        <dbReference type="EMBL" id="KKZ74940.1"/>
    </source>
</evidence>
<dbReference type="Proteomes" id="UP000265325">
    <property type="component" value="Unassembled WGS sequence"/>
</dbReference>
<feature type="transmembrane region" description="Helical" evidence="1">
    <location>
        <begin position="39"/>
        <end position="63"/>
    </location>
</feature>
<organism evidence="2 3">
    <name type="scientific">Streptomyces showdoensis</name>
    <dbReference type="NCBI Taxonomy" id="68268"/>
    <lineage>
        <taxon>Bacteria</taxon>
        <taxon>Bacillati</taxon>
        <taxon>Actinomycetota</taxon>
        <taxon>Actinomycetes</taxon>
        <taxon>Kitasatosporales</taxon>
        <taxon>Streptomycetaceae</taxon>
        <taxon>Streptomyces</taxon>
    </lineage>
</organism>
<proteinExistence type="predicted"/>
<evidence type="ECO:0000256" key="1">
    <source>
        <dbReference type="SAM" id="Phobius"/>
    </source>
</evidence>
<gene>
    <name evidence="2" type="ORF">VO63_05745</name>
</gene>
<sequence length="132" mass="13608">MVILALALLTWAGIAVVGWARRGGRGRRVRTAPSPAKPAAWVAVLALVAGAAVHAYGLSYLPYLFPEDACWFNAGIKVSPDSSGMLPVSLVCAGEEVVPGWLNPTLLALAVTAVVAAGAAVVLRVRAREHGA</sequence>
<comment type="caution">
    <text evidence="2">The sequence shown here is derived from an EMBL/GenBank/DDBJ whole genome shotgun (WGS) entry which is preliminary data.</text>
</comment>
<keyword evidence="1" id="KW-0472">Membrane</keyword>
<reference evidence="2 3" key="1">
    <citation type="submission" date="2015-05" db="EMBL/GenBank/DDBJ databases">
        <title>Draft Genome assembly of Streptomyces showdoensis.</title>
        <authorList>
            <person name="Thapa K.K."/>
            <person name="Metsa-Ketela M."/>
        </authorList>
    </citation>
    <scope>NUCLEOTIDE SEQUENCE [LARGE SCALE GENOMIC DNA]</scope>
    <source>
        <strain evidence="2 3">ATCC 15227</strain>
    </source>
</reference>
<keyword evidence="1" id="KW-1133">Transmembrane helix</keyword>
<keyword evidence="1" id="KW-0812">Transmembrane</keyword>
<evidence type="ECO:0000313" key="3">
    <source>
        <dbReference type="Proteomes" id="UP000265325"/>
    </source>
</evidence>
<protein>
    <submittedName>
        <fullName evidence="2">Uncharacterized protein</fullName>
    </submittedName>
</protein>
<feature type="transmembrane region" description="Helical" evidence="1">
    <location>
        <begin position="108"/>
        <end position="127"/>
    </location>
</feature>
<dbReference type="OrthoDB" id="5197369at2"/>
<dbReference type="AlphaFoldDB" id="A0A2P2GTV8"/>
<accession>A0A2P2GTV8</accession>
<name>A0A2P2GTV8_STREW</name>